<sequence length="727" mass="82387">MYVGVYLIFVISILQCNGKELFTNDKPLHPLLKDNIYIGAHQFIRNLENSLQDIENHKSLKNALSFLKADDYQKQAENTLKSIKNKNLNNTCLLDLKNIGLSASKRQKWAIEVFDSWAKLPPGILQGHIIVKGSFPQCKGVNVPRTNLTNFDVNYFTIGFAKKSKSSLPFLAPVIGICLPDTCTNIEVFNYVNFLLPFNSSYHVGSVTKAEIPPLDNGAKATIAIFAILGFLVLIATIYDFFGAYFQSKKTEDTEHLIAEDTTSINDFPEINNTNSNFRVYFSQNKLGIVQDSILSFSLIKNLRSLLVSDAQSDVACLHGIRFISLSWVVLGHTFLFVLSAIGNPIFLLTLFKRWSFQPIANATPSVDTFFMMSGTLVAYLTLKELKKGGVNWFYYYFHRFWRLTPMYMLLLAAMTTLSRYWATGPLYPNNVGLAPKCYSMWWQNLLYLNNIAFGKWESSAMQCFGWAWYLANDMQFYILSPIFIYPLYRKPKLGIAINIFVLTSSIIVSAVISGHFKFPMSMISMGGSTEYMRQLYIPPWTRIGAYIVGILTGYILYKYDLKVKINRFVALLGWCTATAVALAIFYGPIEENRGFKQPLIASILYNSLNRPAWALCVSWVLVCCVSGYGGIVNSILSWKGWTVPSRLTYAAYLSHPIIMTTYAVALKSNLIVDDSALVAFFLAFMTATLLFSVIISATLESPFRQVEKVFLKHIKMYKEHRKMFNE</sequence>
<keyword evidence="1" id="KW-1133">Transmembrane helix</keyword>
<protein>
    <submittedName>
        <fullName evidence="4">DgyrCDS10258</fullName>
    </submittedName>
</protein>
<feature type="signal peptide" evidence="2">
    <location>
        <begin position="1"/>
        <end position="18"/>
    </location>
</feature>
<gene>
    <name evidence="4" type="ORF">DGYR_LOCUS9689</name>
</gene>
<dbReference type="OrthoDB" id="207378at2759"/>
<keyword evidence="5" id="KW-1185">Reference proteome</keyword>
<dbReference type="Pfam" id="PF01757">
    <property type="entry name" value="Acyl_transf_3"/>
    <property type="match status" value="1"/>
</dbReference>
<reference evidence="4 5" key="1">
    <citation type="submission" date="2020-08" db="EMBL/GenBank/DDBJ databases">
        <authorList>
            <person name="Hejnol A."/>
        </authorList>
    </citation>
    <scope>NUCLEOTIDE SEQUENCE [LARGE SCALE GENOMIC DNA]</scope>
</reference>
<feature type="transmembrane region" description="Helical" evidence="1">
    <location>
        <begin position="537"/>
        <end position="558"/>
    </location>
</feature>
<dbReference type="PANTHER" id="PTHR11161:SF0">
    <property type="entry name" value="O-ACYLTRANSFERASE LIKE PROTEIN"/>
    <property type="match status" value="1"/>
</dbReference>
<proteinExistence type="predicted"/>
<evidence type="ECO:0000256" key="2">
    <source>
        <dbReference type="SAM" id="SignalP"/>
    </source>
</evidence>
<comment type="caution">
    <text evidence="4">The sequence shown here is derived from an EMBL/GenBank/DDBJ whole genome shotgun (WGS) entry which is preliminary data.</text>
</comment>
<dbReference type="AlphaFoldDB" id="A0A7I8VZV7"/>
<dbReference type="SMART" id="SM00703">
    <property type="entry name" value="NRF"/>
    <property type="match status" value="1"/>
</dbReference>
<organism evidence="4 5">
    <name type="scientific">Dimorphilus gyrociliatus</name>
    <dbReference type="NCBI Taxonomy" id="2664684"/>
    <lineage>
        <taxon>Eukaryota</taxon>
        <taxon>Metazoa</taxon>
        <taxon>Spiralia</taxon>
        <taxon>Lophotrochozoa</taxon>
        <taxon>Annelida</taxon>
        <taxon>Polychaeta</taxon>
        <taxon>Polychaeta incertae sedis</taxon>
        <taxon>Dinophilidae</taxon>
        <taxon>Dimorphilus</taxon>
    </lineage>
</organism>
<feature type="transmembrane region" description="Helical" evidence="1">
    <location>
        <begin position="613"/>
        <end position="636"/>
    </location>
</feature>
<feature type="transmembrane region" description="Helical" evidence="1">
    <location>
        <begin position="363"/>
        <end position="383"/>
    </location>
</feature>
<evidence type="ECO:0000256" key="1">
    <source>
        <dbReference type="SAM" id="Phobius"/>
    </source>
</evidence>
<accession>A0A7I8VZV7</accession>
<feature type="domain" description="Nose resistant-to-fluoxetine protein N-terminal" evidence="3">
    <location>
        <begin position="89"/>
        <end position="209"/>
    </location>
</feature>
<keyword evidence="1" id="KW-0472">Membrane</keyword>
<feature type="transmembrane region" description="Helical" evidence="1">
    <location>
        <begin position="404"/>
        <end position="423"/>
    </location>
</feature>
<dbReference type="InterPro" id="IPR002656">
    <property type="entry name" value="Acyl_transf_3_dom"/>
</dbReference>
<feature type="transmembrane region" description="Helical" evidence="1">
    <location>
        <begin position="467"/>
        <end position="489"/>
    </location>
</feature>
<keyword evidence="1" id="KW-0812">Transmembrane</keyword>
<dbReference type="Proteomes" id="UP000549394">
    <property type="component" value="Unassembled WGS sequence"/>
</dbReference>
<dbReference type="EMBL" id="CAJFCJ010000015">
    <property type="protein sequence ID" value="CAD5121781.1"/>
    <property type="molecule type" value="Genomic_DNA"/>
</dbReference>
<feature type="transmembrane region" description="Helical" evidence="1">
    <location>
        <begin position="648"/>
        <end position="666"/>
    </location>
</feature>
<evidence type="ECO:0000313" key="5">
    <source>
        <dbReference type="Proteomes" id="UP000549394"/>
    </source>
</evidence>
<feature type="transmembrane region" description="Helical" evidence="1">
    <location>
        <begin position="496"/>
        <end position="517"/>
    </location>
</feature>
<dbReference type="InterPro" id="IPR052728">
    <property type="entry name" value="O2_lipid_transport_reg"/>
</dbReference>
<feature type="transmembrane region" description="Helical" evidence="1">
    <location>
        <begin position="678"/>
        <end position="700"/>
    </location>
</feature>
<evidence type="ECO:0000313" key="4">
    <source>
        <dbReference type="EMBL" id="CAD5121781.1"/>
    </source>
</evidence>
<keyword evidence="2" id="KW-0732">Signal</keyword>
<dbReference type="Pfam" id="PF20146">
    <property type="entry name" value="NRF"/>
    <property type="match status" value="1"/>
</dbReference>
<dbReference type="GO" id="GO:0016747">
    <property type="term" value="F:acyltransferase activity, transferring groups other than amino-acyl groups"/>
    <property type="evidence" value="ECO:0007669"/>
    <property type="project" value="InterPro"/>
</dbReference>
<name>A0A7I8VZV7_9ANNE</name>
<feature type="chain" id="PRO_5029787622" evidence="2">
    <location>
        <begin position="19"/>
        <end position="727"/>
    </location>
</feature>
<dbReference type="InterPro" id="IPR006621">
    <property type="entry name" value="Nose-resist-to-fluoxetine_N"/>
</dbReference>
<dbReference type="PANTHER" id="PTHR11161">
    <property type="entry name" value="O-ACYLTRANSFERASE"/>
    <property type="match status" value="1"/>
</dbReference>
<evidence type="ECO:0000259" key="3">
    <source>
        <dbReference type="SMART" id="SM00703"/>
    </source>
</evidence>
<feature type="transmembrane region" description="Helical" evidence="1">
    <location>
        <begin position="328"/>
        <end position="351"/>
    </location>
</feature>
<feature type="transmembrane region" description="Helical" evidence="1">
    <location>
        <begin position="223"/>
        <end position="242"/>
    </location>
</feature>
<feature type="transmembrane region" description="Helical" evidence="1">
    <location>
        <begin position="570"/>
        <end position="590"/>
    </location>
</feature>